<feature type="region of interest" description="Disordered" evidence="2">
    <location>
        <begin position="54"/>
        <end position="73"/>
    </location>
</feature>
<organism evidence="3 4">
    <name type="scientific">Oculimacula yallundae</name>
    <dbReference type="NCBI Taxonomy" id="86028"/>
    <lineage>
        <taxon>Eukaryota</taxon>
        <taxon>Fungi</taxon>
        <taxon>Dikarya</taxon>
        <taxon>Ascomycota</taxon>
        <taxon>Pezizomycotina</taxon>
        <taxon>Leotiomycetes</taxon>
        <taxon>Helotiales</taxon>
        <taxon>Ploettnerulaceae</taxon>
        <taxon>Oculimacula</taxon>
    </lineage>
</organism>
<feature type="compositionally biased region" description="Polar residues" evidence="2">
    <location>
        <begin position="24"/>
        <end position="36"/>
    </location>
</feature>
<evidence type="ECO:0000256" key="1">
    <source>
        <dbReference type="SAM" id="Coils"/>
    </source>
</evidence>
<reference evidence="3 4" key="1">
    <citation type="journal article" date="2024" name="Commun. Biol.">
        <title>Comparative genomic analysis of thermophilic fungi reveals convergent evolutionary adaptations and gene losses.</title>
        <authorList>
            <person name="Steindorff A.S."/>
            <person name="Aguilar-Pontes M.V."/>
            <person name="Robinson A.J."/>
            <person name="Andreopoulos B."/>
            <person name="LaButti K."/>
            <person name="Kuo A."/>
            <person name="Mondo S."/>
            <person name="Riley R."/>
            <person name="Otillar R."/>
            <person name="Haridas S."/>
            <person name="Lipzen A."/>
            <person name="Grimwood J."/>
            <person name="Schmutz J."/>
            <person name="Clum A."/>
            <person name="Reid I.D."/>
            <person name="Moisan M.C."/>
            <person name="Butler G."/>
            <person name="Nguyen T.T.M."/>
            <person name="Dewar K."/>
            <person name="Conant G."/>
            <person name="Drula E."/>
            <person name="Henrissat B."/>
            <person name="Hansel C."/>
            <person name="Singer S."/>
            <person name="Hutchinson M.I."/>
            <person name="de Vries R.P."/>
            <person name="Natvig D.O."/>
            <person name="Powell A.J."/>
            <person name="Tsang A."/>
            <person name="Grigoriev I.V."/>
        </authorList>
    </citation>
    <scope>NUCLEOTIDE SEQUENCE [LARGE SCALE GENOMIC DNA]</scope>
    <source>
        <strain evidence="3 4">CBS 494.80</strain>
    </source>
</reference>
<comment type="caution">
    <text evidence="3">The sequence shown here is derived from an EMBL/GenBank/DDBJ whole genome shotgun (WGS) entry which is preliminary data.</text>
</comment>
<gene>
    <name evidence="3" type="ORF">VTL71DRAFT_1401</name>
</gene>
<feature type="compositionally biased region" description="Polar residues" evidence="2">
    <location>
        <begin position="313"/>
        <end position="327"/>
    </location>
</feature>
<dbReference type="EMBL" id="JAZHXI010000010">
    <property type="protein sequence ID" value="KAL2066977.1"/>
    <property type="molecule type" value="Genomic_DNA"/>
</dbReference>
<feature type="coiled-coil region" evidence="1">
    <location>
        <begin position="149"/>
        <end position="176"/>
    </location>
</feature>
<proteinExistence type="predicted"/>
<evidence type="ECO:0000256" key="2">
    <source>
        <dbReference type="SAM" id="MobiDB-lite"/>
    </source>
</evidence>
<keyword evidence="4" id="KW-1185">Reference proteome</keyword>
<evidence type="ECO:0000313" key="3">
    <source>
        <dbReference type="EMBL" id="KAL2066977.1"/>
    </source>
</evidence>
<feature type="compositionally biased region" description="Basic and acidic residues" evidence="2">
    <location>
        <begin position="258"/>
        <end position="274"/>
    </location>
</feature>
<keyword evidence="1" id="KW-0175">Coiled coil</keyword>
<name>A0ABR4CBR9_9HELO</name>
<evidence type="ECO:0000313" key="4">
    <source>
        <dbReference type="Proteomes" id="UP001595075"/>
    </source>
</evidence>
<protein>
    <recommendedName>
        <fullName evidence="5">C3H1-type domain-containing protein</fullName>
    </recommendedName>
</protein>
<feature type="region of interest" description="Disordered" evidence="2">
    <location>
        <begin position="1"/>
        <end position="48"/>
    </location>
</feature>
<evidence type="ECO:0008006" key="5">
    <source>
        <dbReference type="Google" id="ProtNLM"/>
    </source>
</evidence>
<accession>A0ABR4CBR9</accession>
<dbReference type="Proteomes" id="UP001595075">
    <property type="component" value="Unassembled WGS sequence"/>
</dbReference>
<feature type="compositionally biased region" description="Polar residues" evidence="2">
    <location>
        <begin position="286"/>
        <end position="298"/>
    </location>
</feature>
<feature type="region of interest" description="Disordered" evidence="2">
    <location>
        <begin position="257"/>
        <end position="352"/>
    </location>
</feature>
<sequence length="518" mass="57447">MMVDQSIRKGKAKGMASIDFDKSAPSSEPKTPTQCATPRPRSDTTIPYVPAFEVEDDDQSMTPRNAKHEEAGQKDVQVLSPVPRLLSPFPDFSPEEALSVELENERMKLIAPPPPVRANSPLPGHPFITDASSLLTATLQNPDRIFNAIKNMVNERDALKADLARTNTELQSVTEDLANTRIDHKTARHRYEELFRVASAKQVILWKYIESLHSQMAFLRGQPDPNIGAGHGLGLHMSVRGGPGMGVAMEKWISEGMDSDKGSRIGEEGSEKGTEQSFWSADDSFGNKNLDPSAQTFIPQIGSPQKFRRRSPGSASTGRSPNNNNDHQMPPTPSTYTSYAVQDPGRAQPQLQYSSQPMGFAVTPQHSTLPPHSLLAPLPPRWYGICPHSLADTTPCPLGANCKFVPLCALYNHPAGDGCPDFKKEGPSACRYAHEYRFCEDEISYPPGRCLWERHSSNYLAARERTKKAKALHVRLRAHRANITKSEWDARMVLLSMREAHARGIFNGQQLTRGRTMY</sequence>